<dbReference type="Gene3D" id="3.40.50.12580">
    <property type="match status" value="1"/>
</dbReference>
<protein>
    <recommendedName>
        <fullName evidence="3">Translation initiation factor 2</fullName>
    </recommendedName>
</protein>
<dbReference type="AlphaFoldDB" id="A0A9W6VHB5"/>
<dbReference type="InterPro" id="IPR043148">
    <property type="entry name" value="TagF_C"/>
</dbReference>
<comment type="caution">
    <text evidence="1">The sequence shown here is derived from an EMBL/GenBank/DDBJ whole genome shotgun (WGS) entry which is preliminary data.</text>
</comment>
<keyword evidence="2" id="KW-1185">Reference proteome</keyword>
<evidence type="ECO:0000313" key="1">
    <source>
        <dbReference type="EMBL" id="GLY66954.1"/>
    </source>
</evidence>
<evidence type="ECO:0008006" key="3">
    <source>
        <dbReference type="Google" id="ProtNLM"/>
    </source>
</evidence>
<reference evidence="1" key="1">
    <citation type="submission" date="2023-03" db="EMBL/GenBank/DDBJ databases">
        <title>Amycolatopsis taiwanensis NBRC 103393.</title>
        <authorList>
            <person name="Ichikawa N."/>
            <person name="Sato H."/>
            <person name="Tonouchi N."/>
        </authorList>
    </citation>
    <scope>NUCLEOTIDE SEQUENCE</scope>
    <source>
        <strain evidence="1">NBRC 103393</strain>
    </source>
</reference>
<name>A0A9W6VHB5_9PSEU</name>
<gene>
    <name evidence="1" type="ORF">Atai01_35730</name>
</gene>
<dbReference type="Proteomes" id="UP001165136">
    <property type="component" value="Unassembled WGS sequence"/>
</dbReference>
<evidence type="ECO:0000313" key="2">
    <source>
        <dbReference type="Proteomes" id="UP001165136"/>
    </source>
</evidence>
<organism evidence="1 2">
    <name type="scientific">Amycolatopsis taiwanensis</name>
    <dbReference type="NCBI Taxonomy" id="342230"/>
    <lineage>
        <taxon>Bacteria</taxon>
        <taxon>Bacillati</taxon>
        <taxon>Actinomycetota</taxon>
        <taxon>Actinomycetes</taxon>
        <taxon>Pseudonocardiales</taxon>
        <taxon>Pseudonocardiaceae</taxon>
        <taxon>Amycolatopsis</taxon>
    </lineage>
</organism>
<accession>A0A9W6VHB5</accession>
<proteinExistence type="predicted"/>
<dbReference type="SUPFAM" id="SSF53756">
    <property type="entry name" value="UDP-Glycosyltransferase/glycogen phosphorylase"/>
    <property type="match status" value="1"/>
</dbReference>
<dbReference type="EMBL" id="BSTI01000007">
    <property type="protein sequence ID" value="GLY66954.1"/>
    <property type="molecule type" value="Genomic_DNA"/>
</dbReference>
<sequence length="563" mass="61058">MTACSVVFRPMGADEGRWGTFDCERTVLFVARTMTSAIRLLEAWDIFRGDFRVKVVFTVDDTSRFSTGVPALLRTAGVPEVLPWENLREASFDLAVSASENIDFSAVKSGTVVLPHGLGFNKYVPDVRGSGTRLAGLPPAEALRSGRVVVVLSHPEQEHQLRAACPEIAGHTAVTGDPTYDRLLASEGLRDRYRLRLGTGNRRLILLSSTWRAESQLGRWRTLPLQLLAELPADEYQVAAVLHPNIWAWYGEAQVRTWFADAVEAGLVLLPPDKGWQAALVAADQVVGDHGSMSLHAAALGKPLLLAAYGTEVVPGTPIDELGRTAGHLDPRHGLREQLDKAAATHDPRRFDGLTARVFAHVGDSTRRLRDLLYAELDLAPPRADPPLLRAADAEIELRPVTAFDVYTAFTDATTITMVRHPRAARRVAEAAPADEPVVRETVRHLIVDEEELDLRLTQNASVLPRRLTTDVDTTTAWTATMLRNFPGAIMAAAGVPGGCRALLRDGRRVDVAAGKTDAMVLASAIYAALLAERLTDGPLIVRLGAGEFPLSVTVTPPAGRPA</sequence>